<dbReference type="PANTHER" id="PTHR36933">
    <property type="entry name" value="SLL0788 PROTEIN"/>
    <property type="match status" value="1"/>
</dbReference>
<feature type="region of interest" description="Disordered" evidence="1">
    <location>
        <begin position="27"/>
        <end position="70"/>
    </location>
</feature>
<proteinExistence type="predicted"/>
<evidence type="ECO:0000313" key="4">
    <source>
        <dbReference type="EMBL" id="MDH4574219.1"/>
    </source>
</evidence>
<feature type="domain" description="DUF305" evidence="3">
    <location>
        <begin position="54"/>
        <end position="126"/>
    </location>
</feature>
<dbReference type="EMBL" id="PGFS01000001">
    <property type="protein sequence ID" value="MDH4574219.1"/>
    <property type="molecule type" value="Genomic_DNA"/>
</dbReference>
<evidence type="ECO:0000313" key="5">
    <source>
        <dbReference type="Proteomes" id="UP001162135"/>
    </source>
</evidence>
<organism evidence="4 5">
    <name type="scientific">Salinicola acroporae</name>
    <dbReference type="NCBI Taxonomy" id="1541440"/>
    <lineage>
        <taxon>Bacteria</taxon>
        <taxon>Pseudomonadati</taxon>
        <taxon>Pseudomonadota</taxon>
        <taxon>Gammaproteobacteria</taxon>
        <taxon>Oceanospirillales</taxon>
        <taxon>Halomonadaceae</taxon>
        <taxon>Salinicola</taxon>
    </lineage>
</organism>
<feature type="chain" id="PRO_5046508913" evidence="2">
    <location>
        <begin position="25"/>
        <end position="134"/>
    </location>
</feature>
<dbReference type="Gene3D" id="1.20.1260.10">
    <property type="match status" value="1"/>
</dbReference>
<evidence type="ECO:0000256" key="2">
    <source>
        <dbReference type="SAM" id="SignalP"/>
    </source>
</evidence>
<dbReference type="PANTHER" id="PTHR36933:SF1">
    <property type="entry name" value="SLL0788 PROTEIN"/>
    <property type="match status" value="1"/>
</dbReference>
<dbReference type="Pfam" id="PF03713">
    <property type="entry name" value="DUF305"/>
    <property type="match status" value="1"/>
</dbReference>
<sequence length="134" mass="14243">MISKRWLIGIVAAGSLVFAVSGLAQSQSDGHGDHRARSEAPVQSSGASGASDGYREAATRMQHDMELANSGDPDVDFARGMLAHHLGAVAMAKVELAYGKDPEMRALAQKIIEAQQAEIEQMRAWLKANPASVD</sequence>
<reference evidence="4" key="1">
    <citation type="journal article" date="2015" name="Antonie Van Leeuwenhoek">
        <title>Comparative 16S rRNA signatures and multilocus sequence analysis for the genus Salinicola and description of Salinicola acroporae sp. nov., isolated from coral Acropora digitifera.</title>
        <authorList>
            <person name="Lepcha R.T."/>
            <person name="Poddar A."/>
            <person name="Schumann P."/>
            <person name="Das S.K."/>
        </authorList>
    </citation>
    <scope>NUCLEOTIDE SEQUENCE</scope>
    <source>
        <strain evidence="4">S4-41</strain>
    </source>
</reference>
<dbReference type="InterPro" id="IPR012347">
    <property type="entry name" value="Ferritin-like"/>
</dbReference>
<evidence type="ECO:0000256" key="1">
    <source>
        <dbReference type="SAM" id="MobiDB-lite"/>
    </source>
</evidence>
<reference evidence="4" key="2">
    <citation type="submission" date="2017-11" db="EMBL/GenBank/DDBJ databases">
        <authorList>
            <person name="Das S.K."/>
        </authorList>
    </citation>
    <scope>NUCLEOTIDE SEQUENCE</scope>
    <source>
        <strain evidence="4">S4-41</strain>
    </source>
</reference>
<accession>A0ABT6I911</accession>
<comment type="caution">
    <text evidence="4">The sequence shown here is derived from an EMBL/GenBank/DDBJ whole genome shotgun (WGS) entry which is preliminary data.</text>
</comment>
<feature type="signal peptide" evidence="2">
    <location>
        <begin position="1"/>
        <end position="24"/>
    </location>
</feature>
<protein>
    <submittedName>
        <fullName evidence="4">DUF305 domain-containing protein</fullName>
    </submittedName>
</protein>
<name>A0ABT6I911_9GAMM</name>
<keyword evidence="5" id="KW-1185">Reference proteome</keyword>
<evidence type="ECO:0000259" key="3">
    <source>
        <dbReference type="Pfam" id="PF03713"/>
    </source>
</evidence>
<feature type="compositionally biased region" description="Basic and acidic residues" evidence="1">
    <location>
        <begin position="53"/>
        <end position="66"/>
    </location>
</feature>
<dbReference type="Proteomes" id="UP001162135">
    <property type="component" value="Unassembled WGS sequence"/>
</dbReference>
<gene>
    <name evidence="4" type="ORF">CUR86_18565</name>
</gene>
<keyword evidence="2" id="KW-0732">Signal</keyword>
<dbReference type="InterPro" id="IPR005183">
    <property type="entry name" value="DUF305_CopM-like"/>
</dbReference>